<dbReference type="InterPro" id="IPR009057">
    <property type="entry name" value="Homeodomain-like_sf"/>
</dbReference>
<dbReference type="PRINTS" id="PR00455">
    <property type="entry name" value="HTHTETR"/>
</dbReference>
<keyword evidence="2 4" id="KW-0238">DNA-binding</keyword>
<dbReference type="FunFam" id="1.10.10.60:FF:000141">
    <property type="entry name" value="TetR family transcriptional regulator"/>
    <property type="match status" value="1"/>
</dbReference>
<protein>
    <submittedName>
        <fullName evidence="6">TetR/AcrR family transcriptional regulator</fullName>
    </submittedName>
</protein>
<evidence type="ECO:0000256" key="4">
    <source>
        <dbReference type="PROSITE-ProRule" id="PRU00335"/>
    </source>
</evidence>
<evidence type="ECO:0000256" key="2">
    <source>
        <dbReference type="ARBA" id="ARBA00023125"/>
    </source>
</evidence>
<comment type="caution">
    <text evidence="6">The sequence shown here is derived from an EMBL/GenBank/DDBJ whole genome shotgun (WGS) entry which is preliminary data.</text>
</comment>
<dbReference type="PROSITE" id="PS50977">
    <property type="entry name" value="HTH_TETR_2"/>
    <property type="match status" value="1"/>
</dbReference>
<feature type="DNA-binding region" description="H-T-H motif" evidence="4">
    <location>
        <begin position="36"/>
        <end position="55"/>
    </location>
</feature>
<dbReference type="InterPro" id="IPR001647">
    <property type="entry name" value="HTH_TetR"/>
</dbReference>
<dbReference type="InterPro" id="IPR036271">
    <property type="entry name" value="Tet_transcr_reg_TetR-rel_C_sf"/>
</dbReference>
<evidence type="ECO:0000256" key="1">
    <source>
        <dbReference type="ARBA" id="ARBA00023015"/>
    </source>
</evidence>
<keyword evidence="7" id="KW-1185">Reference proteome</keyword>
<dbReference type="PANTHER" id="PTHR30055">
    <property type="entry name" value="HTH-TYPE TRANSCRIPTIONAL REGULATOR RUTR"/>
    <property type="match status" value="1"/>
</dbReference>
<dbReference type="EMBL" id="RXMA01000027">
    <property type="protein sequence ID" value="RTR16143.1"/>
    <property type="molecule type" value="Genomic_DNA"/>
</dbReference>
<keyword evidence="3" id="KW-0804">Transcription</keyword>
<sequence length="223" mass="24066">MPFDVENIPDWRAKRREEILTAASELFAGRDYTDVQVDEVARRAGVGKATLYRYFPSKEELYLESLERALGGMEARLNAHAPPVETAASRLRVMVAALIDTLSEQLHTLKLMGGDQSDLADRTRRILRRRSAQTAAALRSVLDDGVAAGEFRRIDTDVTPFLIIGMVRGAIMMAGDRPRAALEQAVLDLVLTAATAPTATAPSATASPFLSATAAIPAGSQTT</sequence>
<dbReference type="Pfam" id="PF17932">
    <property type="entry name" value="TetR_C_24"/>
    <property type="match status" value="1"/>
</dbReference>
<name>A0A3S0K212_9PROT</name>
<gene>
    <name evidence="6" type="ORF">EJ903_21340</name>
</gene>
<dbReference type="PANTHER" id="PTHR30055:SF226">
    <property type="entry name" value="HTH-TYPE TRANSCRIPTIONAL REGULATOR PKSA"/>
    <property type="match status" value="1"/>
</dbReference>
<dbReference type="InterPro" id="IPR050109">
    <property type="entry name" value="HTH-type_TetR-like_transc_reg"/>
</dbReference>
<dbReference type="GO" id="GO:0000976">
    <property type="term" value="F:transcription cis-regulatory region binding"/>
    <property type="evidence" value="ECO:0007669"/>
    <property type="project" value="TreeGrafter"/>
</dbReference>
<dbReference type="SUPFAM" id="SSF46689">
    <property type="entry name" value="Homeodomain-like"/>
    <property type="match status" value="1"/>
</dbReference>
<dbReference type="Proteomes" id="UP000277007">
    <property type="component" value="Unassembled WGS sequence"/>
</dbReference>
<organism evidence="6 7">
    <name type="scientific">Azospirillum griseum</name>
    <dbReference type="NCBI Taxonomy" id="2496639"/>
    <lineage>
        <taxon>Bacteria</taxon>
        <taxon>Pseudomonadati</taxon>
        <taxon>Pseudomonadota</taxon>
        <taxon>Alphaproteobacteria</taxon>
        <taxon>Rhodospirillales</taxon>
        <taxon>Azospirillaceae</taxon>
        <taxon>Azospirillum</taxon>
    </lineage>
</organism>
<evidence type="ECO:0000313" key="7">
    <source>
        <dbReference type="Proteomes" id="UP000277007"/>
    </source>
</evidence>
<reference evidence="6 7" key="1">
    <citation type="submission" date="2018-12" db="EMBL/GenBank/DDBJ databases">
        <authorList>
            <person name="Yang Y."/>
        </authorList>
    </citation>
    <scope>NUCLEOTIDE SEQUENCE [LARGE SCALE GENOMIC DNA]</scope>
    <source>
        <strain evidence="6 7">L-25-5w-1</strain>
    </source>
</reference>
<evidence type="ECO:0000259" key="5">
    <source>
        <dbReference type="PROSITE" id="PS50977"/>
    </source>
</evidence>
<feature type="domain" description="HTH tetR-type" evidence="5">
    <location>
        <begin position="13"/>
        <end position="73"/>
    </location>
</feature>
<dbReference type="Gene3D" id="1.10.357.10">
    <property type="entry name" value="Tetracycline Repressor, domain 2"/>
    <property type="match status" value="1"/>
</dbReference>
<proteinExistence type="predicted"/>
<dbReference type="Gene3D" id="1.10.10.60">
    <property type="entry name" value="Homeodomain-like"/>
    <property type="match status" value="1"/>
</dbReference>
<accession>A0A3S0K212</accession>
<dbReference type="GO" id="GO:0003700">
    <property type="term" value="F:DNA-binding transcription factor activity"/>
    <property type="evidence" value="ECO:0007669"/>
    <property type="project" value="TreeGrafter"/>
</dbReference>
<dbReference type="RefSeq" id="WP_126619257.1">
    <property type="nucleotide sequence ID" value="NZ_JBHUCY010000066.1"/>
</dbReference>
<dbReference type="Pfam" id="PF00440">
    <property type="entry name" value="TetR_N"/>
    <property type="match status" value="1"/>
</dbReference>
<dbReference type="AlphaFoldDB" id="A0A3S0K212"/>
<dbReference type="SUPFAM" id="SSF48498">
    <property type="entry name" value="Tetracyclin repressor-like, C-terminal domain"/>
    <property type="match status" value="1"/>
</dbReference>
<keyword evidence="1" id="KW-0805">Transcription regulation</keyword>
<dbReference type="InterPro" id="IPR041490">
    <property type="entry name" value="KstR2_TetR_C"/>
</dbReference>
<evidence type="ECO:0000313" key="6">
    <source>
        <dbReference type="EMBL" id="RTR16143.1"/>
    </source>
</evidence>
<dbReference type="OrthoDB" id="9814200at2"/>
<evidence type="ECO:0000256" key="3">
    <source>
        <dbReference type="ARBA" id="ARBA00023163"/>
    </source>
</evidence>